<organism evidence="2 3">
    <name type="scientific">Pseudobdellovibrio exovorus JSS</name>
    <dbReference type="NCBI Taxonomy" id="1184267"/>
    <lineage>
        <taxon>Bacteria</taxon>
        <taxon>Pseudomonadati</taxon>
        <taxon>Bdellovibrionota</taxon>
        <taxon>Bdellovibrionia</taxon>
        <taxon>Bdellovibrionales</taxon>
        <taxon>Pseudobdellovibrionaceae</taxon>
        <taxon>Pseudobdellovibrio</taxon>
    </lineage>
</organism>
<keyword evidence="1" id="KW-0472">Membrane</keyword>
<keyword evidence="1" id="KW-1133">Transmembrane helix</keyword>
<gene>
    <name evidence="2" type="ORF">A11Q_1019</name>
</gene>
<dbReference type="PATRIC" id="fig|1184267.3.peg.1033"/>
<dbReference type="HOGENOM" id="CLU_1159319_0_0_7"/>
<keyword evidence="1" id="KW-0812">Transmembrane</keyword>
<dbReference type="AlphaFoldDB" id="M4V9U9"/>
<keyword evidence="3" id="KW-1185">Reference proteome</keyword>
<dbReference type="RefSeq" id="WP_015469725.1">
    <property type="nucleotide sequence ID" value="NC_020813.1"/>
</dbReference>
<reference evidence="2 3" key="1">
    <citation type="journal article" date="2013" name="ISME J.">
        <title>By their genes ye shall know them: genomic signatures of predatory bacteria.</title>
        <authorList>
            <person name="Pasternak Z."/>
            <person name="Pietrokovski S."/>
            <person name="Rotem O."/>
            <person name="Gophna U."/>
            <person name="Lurie-Weinberger M.N."/>
            <person name="Jurkevitch E."/>
        </authorList>
    </citation>
    <scope>NUCLEOTIDE SEQUENCE [LARGE SCALE GENOMIC DNA]</scope>
    <source>
        <strain evidence="2 3">JSS</strain>
    </source>
</reference>
<evidence type="ECO:0000256" key="1">
    <source>
        <dbReference type="SAM" id="Phobius"/>
    </source>
</evidence>
<proteinExistence type="predicted"/>
<dbReference type="KEGG" id="bex:A11Q_1019"/>
<evidence type="ECO:0000313" key="2">
    <source>
        <dbReference type="EMBL" id="AGH95235.1"/>
    </source>
</evidence>
<dbReference type="Proteomes" id="UP000012040">
    <property type="component" value="Chromosome"/>
</dbReference>
<accession>M4V9U9</accession>
<protein>
    <submittedName>
        <fullName evidence="2">Uncharacterized protein</fullName>
    </submittedName>
</protein>
<dbReference type="OrthoDB" id="5291445at2"/>
<evidence type="ECO:0000313" key="3">
    <source>
        <dbReference type="Proteomes" id="UP000012040"/>
    </source>
</evidence>
<feature type="transmembrane region" description="Helical" evidence="1">
    <location>
        <begin position="221"/>
        <end position="241"/>
    </location>
</feature>
<name>M4V9U9_9BACT</name>
<dbReference type="eggNOG" id="ENOG50333QW">
    <property type="taxonomic scope" value="Bacteria"/>
</dbReference>
<dbReference type="EMBL" id="CP003537">
    <property type="protein sequence ID" value="AGH95235.1"/>
    <property type="molecule type" value="Genomic_DNA"/>
</dbReference>
<sequence length="245" mass="27726">MFHQWFQGLKPIAVLSIFLVSISSQAKLFKNAYISFEMDDGWSCTLEQTEWVCRATDPNTAKEAMIILTAKEKGPTDSLPLYENHMNNPISVVSKVSGPMTSVLKYKVQQNKINDHIWLDALHQDSEVKHYFTRYLATLKGNIAVLVTFSAHNKHYSKHSEHFNRAIQTIRLADETNNLIADSRGMGESYGQNSSSGSIFEILQSENENAGGKKSIWQNNMILGVAFLVLAALIFVVFRILKKRR</sequence>